<name>A0ACB8N4X6_CITSI</name>
<reference evidence="2" key="1">
    <citation type="journal article" date="2023" name="Hortic. Res.">
        <title>A chromosome-level phased genome enabling allele-level studies in sweet orange: a case study on citrus Huanglongbing tolerance.</title>
        <authorList>
            <person name="Wu B."/>
            <person name="Yu Q."/>
            <person name="Deng Z."/>
            <person name="Duan Y."/>
            <person name="Luo F."/>
            <person name="Gmitter F. Jr."/>
        </authorList>
    </citation>
    <scope>NUCLEOTIDE SEQUENCE [LARGE SCALE GENOMIC DNA]</scope>
    <source>
        <strain evidence="2">cv. Valencia</strain>
    </source>
</reference>
<sequence>MAEPKTKYDRQLRIWGEQGQSALEKASVCLLNCGPTGSETLKNLVLGGIGSITVIDGSKVEVGDLGNNFMLDESCVGESKAKSVCAFLQELNDAVKAKFIEEYPEALIEMNPPFFSQFTLVVATQLGEEKMIKLDRICREANVMLIFARSYGLTGFVRISVKEHTVVESKPDHFLDDLRLNNPWPELRKFAETFDLNVPDPVAHKHTPYVVILIKMSEEWTNSHGGSLPSTREEKREFKELLKSKMVAIDEDNYKEAIEASFKVFAPPGISSDLQQIINDSSVELSSTSSDFWVMVAALKEFIATEGGGEAPLEGSIPDMTSSTERYVNLQKIYQAKAEADCLAIEQRVCRYRLLEDEFSNPSVPDIQKYLTDEDYSVAMGFYILLRAVDRFAANYNNYPGEFDGPMDEDISRLKTTAVSVLNDLGCNGSTLTEDLINEMCRFGAAELHAVAAFIGGVASQEVIKVVFLS</sequence>
<comment type="caution">
    <text evidence="1">The sequence shown here is derived from an EMBL/GenBank/DDBJ whole genome shotgun (WGS) entry which is preliminary data.</text>
</comment>
<dbReference type="EMBL" id="CM039171">
    <property type="protein sequence ID" value="KAH9793184.1"/>
    <property type="molecule type" value="Genomic_DNA"/>
</dbReference>
<dbReference type="Proteomes" id="UP000829398">
    <property type="component" value="Chromosome 2"/>
</dbReference>
<accession>A0ACB8N4X6</accession>
<proteinExistence type="predicted"/>
<organism evidence="1 2">
    <name type="scientific">Citrus sinensis</name>
    <name type="common">Sweet orange</name>
    <name type="synonym">Citrus aurantium var. sinensis</name>
    <dbReference type="NCBI Taxonomy" id="2711"/>
    <lineage>
        <taxon>Eukaryota</taxon>
        <taxon>Viridiplantae</taxon>
        <taxon>Streptophyta</taxon>
        <taxon>Embryophyta</taxon>
        <taxon>Tracheophyta</taxon>
        <taxon>Spermatophyta</taxon>
        <taxon>Magnoliopsida</taxon>
        <taxon>eudicotyledons</taxon>
        <taxon>Gunneridae</taxon>
        <taxon>Pentapetalae</taxon>
        <taxon>rosids</taxon>
        <taxon>malvids</taxon>
        <taxon>Sapindales</taxon>
        <taxon>Rutaceae</taxon>
        <taxon>Aurantioideae</taxon>
        <taxon>Citrus</taxon>
    </lineage>
</organism>
<evidence type="ECO:0000313" key="2">
    <source>
        <dbReference type="Proteomes" id="UP000829398"/>
    </source>
</evidence>
<keyword evidence="2" id="KW-1185">Reference proteome</keyword>
<gene>
    <name evidence="1" type="ORF">KPL71_004445</name>
</gene>
<evidence type="ECO:0000313" key="1">
    <source>
        <dbReference type="EMBL" id="KAH9793184.1"/>
    </source>
</evidence>
<protein>
    <submittedName>
        <fullName evidence="1">NEDD8-activating enzyme E1 regulatory subunit AXR1</fullName>
    </submittedName>
</protein>